<organism evidence="13 14">
    <name type="scientific">Candidatus Phytoplasma pini</name>
    <dbReference type="NCBI Taxonomy" id="267362"/>
    <lineage>
        <taxon>Bacteria</taxon>
        <taxon>Bacillati</taxon>
        <taxon>Mycoplasmatota</taxon>
        <taxon>Mollicutes</taxon>
        <taxon>Acholeplasmatales</taxon>
        <taxon>Acholeplasmataceae</taxon>
        <taxon>Candidatus Phytoplasma</taxon>
    </lineage>
</organism>
<dbReference type="Gene3D" id="3.40.50.140">
    <property type="match status" value="1"/>
</dbReference>
<dbReference type="SUPFAM" id="SSF56712">
    <property type="entry name" value="Prokaryotic type I DNA topoisomerase"/>
    <property type="match status" value="1"/>
</dbReference>
<dbReference type="PRINTS" id="PR00417">
    <property type="entry name" value="PRTPISMRASEI"/>
</dbReference>
<protein>
    <recommendedName>
        <fullName evidence="10">DNA topoisomerase 1</fullName>
        <ecNumber evidence="10">5.6.2.1</ecNumber>
    </recommendedName>
    <alternativeName>
        <fullName evidence="10">DNA topoisomerase I</fullName>
    </alternativeName>
</protein>
<dbReference type="InterPro" id="IPR023406">
    <property type="entry name" value="Topo_IA_AS"/>
</dbReference>
<gene>
    <name evidence="10 13" type="primary">topA</name>
    <name evidence="13" type="ORF">MDPP_00233</name>
</gene>
<dbReference type="GO" id="GO:0005694">
    <property type="term" value="C:chromosome"/>
    <property type="evidence" value="ECO:0007669"/>
    <property type="project" value="InterPro"/>
</dbReference>
<feature type="site" description="Interaction with DNA" evidence="10">
    <location>
        <position position="34"/>
    </location>
</feature>
<dbReference type="PROSITE" id="PS50880">
    <property type="entry name" value="TOPRIM"/>
    <property type="match status" value="1"/>
</dbReference>
<dbReference type="SMART" id="SM00437">
    <property type="entry name" value="TOP1Ac"/>
    <property type="match status" value="1"/>
</dbReference>
<proteinExistence type="inferred from homology"/>
<reference evidence="13 14" key="1">
    <citation type="submission" date="2019-06" db="EMBL/GenBank/DDBJ databases">
        <title>Draft Genome Sequence of Candidatus Phytoplasma pini-Related Strain MDPP: A Resource for Comparative Genomics of Gymnosperm-infecting Phytoplasmas.</title>
        <authorList>
            <person name="Cai W."/>
            <person name="Costanzo S."/>
            <person name="Shao J."/>
            <person name="Zhao Y."/>
            <person name="Davis R."/>
        </authorList>
    </citation>
    <scope>NUCLEOTIDE SEQUENCE [LARGE SCALE GENOMIC DNA]</scope>
    <source>
        <strain evidence="13 14">MDPP</strain>
    </source>
</reference>
<dbReference type="RefSeq" id="WP_144658392.1">
    <property type="nucleotide sequence ID" value="NZ_VIAE01000005.1"/>
</dbReference>
<dbReference type="Pfam" id="PF01396">
    <property type="entry name" value="Zn_ribbon_Top1"/>
    <property type="match status" value="1"/>
</dbReference>
<evidence type="ECO:0000256" key="3">
    <source>
        <dbReference type="ARBA" id="ARBA00022723"/>
    </source>
</evidence>
<evidence type="ECO:0000313" key="13">
    <source>
        <dbReference type="EMBL" id="TVY12225.1"/>
    </source>
</evidence>
<evidence type="ECO:0000256" key="8">
    <source>
        <dbReference type="ARBA" id="ARBA00023125"/>
    </source>
</evidence>
<dbReference type="Gene3D" id="1.10.460.10">
    <property type="entry name" value="Topoisomerase I, domain 2"/>
    <property type="match status" value="1"/>
</dbReference>
<feature type="domain" description="Topo IA-type catalytic" evidence="12">
    <location>
        <begin position="132"/>
        <end position="544"/>
    </location>
</feature>
<name>A0A559KJB2_9MOLU</name>
<comment type="caution">
    <text evidence="10">Lacks conserved residue(s) required for the propagation of feature annotation.</text>
</comment>
<dbReference type="GO" id="GO:0003677">
    <property type="term" value="F:DNA binding"/>
    <property type="evidence" value="ECO:0007669"/>
    <property type="project" value="UniProtKB-KW"/>
</dbReference>
<keyword evidence="14" id="KW-1185">Reference proteome</keyword>
<evidence type="ECO:0000256" key="9">
    <source>
        <dbReference type="ARBA" id="ARBA00023235"/>
    </source>
</evidence>
<dbReference type="PROSITE" id="PS00396">
    <property type="entry name" value="TOPO_IA_1"/>
    <property type="match status" value="1"/>
</dbReference>
<dbReference type="InterPro" id="IPR005733">
    <property type="entry name" value="TopoI_bac-type"/>
</dbReference>
<dbReference type="OrthoDB" id="9804262at2"/>
<dbReference type="NCBIfam" id="TIGR01051">
    <property type="entry name" value="topA_bact"/>
    <property type="match status" value="1"/>
</dbReference>
<feature type="site" description="Interaction with DNA" evidence="10">
    <location>
        <position position="294"/>
    </location>
</feature>
<evidence type="ECO:0000259" key="11">
    <source>
        <dbReference type="PROSITE" id="PS50880"/>
    </source>
</evidence>
<comment type="caution">
    <text evidence="13">The sequence shown here is derived from an EMBL/GenBank/DDBJ whole genome shotgun (WGS) entry which is preliminary data.</text>
</comment>
<dbReference type="EMBL" id="VIAE01000005">
    <property type="protein sequence ID" value="TVY12225.1"/>
    <property type="molecule type" value="Genomic_DNA"/>
</dbReference>
<feature type="region of interest" description="Interaction with DNA" evidence="10">
    <location>
        <begin position="164"/>
        <end position="169"/>
    </location>
</feature>
<evidence type="ECO:0000256" key="10">
    <source>
        <dbReference type="HAMAP-Rule" id="MF_00952"/>
    </source>
</evidence>
<dbReference type="InterPro" id="IPR013825">
    <property type="entry name" value="Topo_IA_cen_sub2"/>
</dbReference>
<dbReference type="PANTHER" id="PTHR42785:SF1">
    <property type="entry name" value="DNA TOPOISOMERASE"/>
    <property type="match status" value="1"/>
</dbReference>
<feature type="domain" description="Toprim" evidence="11">
    <location>
        <begin position="4"/>
        <end position="116"/>
    </location>
</feature>
<feature type="active site" description="O-(5'-phospho-DNA)-tyrosine intermediate" evidence="10">
    <location>
        <position position="292"/>
    </location>
</feature>
<evidence type="ECO:0000256" key="6">
    <source>
        <dbReference type="ARBA" id="ARBA00022842"/>
    </source>
</evidence>
<dbReference type="PROSITE" id="PS52039">
    <property type="entry name" value="TOPO_IA_2"/>
    <property type="match status" value="1"/>
</dbReference>
<dbReference type="Gene3D" id="2.70.20.10">
    <property type="entry name" value="Topoisomerase I, domain 3"/>
    <property type="match status" value="1"/>
</dbReference>
<accession>A0A559KJB2</accession>
<dbReference type="InterPro" id="IPR003601">
    <property type="entry name" value="Topo_IA_2"/>
</dbReference>
<evidence type="ECO:0000256" key="1">
    <source>
        <dbReference type="ARBA" id="ARBA00000213"/>
    </source>
</evidence>
<keyword evidence="7 10" id="KW-0799">Topoisomerase</keyword>
<sequence>MKKKPVIILESPSKAKTISSFFENKVLVLCSKGHIRDLSLEGEGNLGIDIANGFRPSYIIIPKQKELVKNLIQKTKDKNVFLATDSDREGESIAWHLSEILNLKTTDLNRIVFNEITKDVVLKAFQNPSCINKALVDSQETRRILDRIIGFRLSYLVKKIKSKSAGRVQSVALKIIVDLEDEIKKFIPEEYYLINAIFDFFQANLTFQPKDKKIKKTEALEIFEKIKNKKFLLKNKKKEKSFNQPPKPFITSTLQQDCFRDLSFSAKKTMNIAQKLYEGIQIEKERIGLITYMRTDSFRISSIFIQTTQNFIVKEYGKKYVGIYKEIKNTNSQDAHEAIRPTDIYRTPAKMKKYLDKYEFALYQKVYSRTLSSLMSYACFFKTQLIFVVDKYLFEANGKEMIFDGYYKGLGDSFKNTFLPDLELNQFYLPKEIKMIDKMTNPPARFTEASLIKKLEKLKIGRPSTYANIIEILKKRFYVIIKDKEIFPTEIGISTKIILEKFFPSIINIQYTSQVEEKLDLISEKKIEKKFFLKEFYDDFQKLLDIANQQIKRIKQVTTYEKCNLCRGIMLKRKGKYGLFLGCSNFPKCKNIMSLKNKY</sequence>
<dbReference type="InterPro" id="IPR013824">
    <property type="entry name" value="Topo_IA_cen_sub1"/>
</dbReference>
<evidence type="ECO:0000256" key="5">
    <source>
        <dbReference type="ARBA" id="ARBA00022833"/>
    </source>
</evidence>
<evidence type="ECO:0000313" key="14">
    <source>
        <dbReference type="Proteomes" id="UP000320078"/>
    </source>
</evidence>
<dbReference type="SUPFAM" id="SSF57783">
    <property type="entry name" value="Zinc beta-ribbon"/>
    <property type="match status" value="1"/>
</dbReference>
<dbReference type="InterPro" id="IPR023405">
    <property type="entry name" value="Topo_IA_core_domain"/>
</dbReference>
<comment type="similarity">
    <text evidence="2 10">Belongs to the type IA topoisomerase family.</text>
</comment>
<dbReference type="Gene3D" id="1.10.290.10">
    <property type="entry name" value="Topoisomerase I, domain 4"/>
    <property type="match status" value="1"/>
</dbReference>
<dbReference type="InterPro" id="IPR013826">
    <property type="entry name" value="Topo_IA_cen_sub3"/>
</dbReference>
<evidence type="ECO:0000256" key="4">
    <source>
        <dbReference type="ARBA" id="ARBA00022771"/>
    </source>
</evidence>
<feature type="site" description="Interaction with DNA" evidence="10">
    <location>
        <position position="476"/>
    </location>
</feature>
<dbReference type="Pfam" id="PF01751">
    <property type="entry name" value="Toprim"/>
    <property type="match status" value="1"/>
</dbReference>
<dbReference type="SMART" id="SM00436">
    <property type="entry name" value="TOP1Bc"/>
    <property type="match status" value="1"/>
</dbReference>
<dbReference type="GO" id="GO:0008270">
    <property type="term" value="F:zinc ion binding"/>
    <property type="evidence" value="ECO:0007669"/>
    <property type="project" value="UniProtKB-KW"/>
</dbReference>
<feature type="site" description="Interaction with DNA" evidence="10">
    <location>
        <position position="146"/>
    </location>
</feature>
<evidence type="ECO:0000256" key="2">
    <source>
        <dbReference type="ARBA" id="ARBA00009446"/>
    </source>
</evidence>
<dbReference type="InterPro" id="IPR006171">
    <property type="entry name" value="TOPRIM_dom"/>
</dbReference>
<evidence type="ECO:0000259" key="12">
    <source>
        <dbReference type="PROSITE" id="PS52039"/>
    </source>
</evidence>
<keyword evidence="3" id="KW-0479">Metal-binding</keyword>
<evidence type="ECO:0000256" key="7">
    <source>
        <dbReference type="ARBA" id="ARBA00023029"/>
    </source>
</evidence>
<dbReference type="SMART" id="SM00493">
    <property type="entry name" value="TOPRIM"/>
    <property type="match status" value="1"/>
</dbReference>
<dbReference type="Proteomes" id="UP000320078">
    <property type="component" value="Unassembled WGS sequence"/>
</dbReference>
<dbReference type="InterPro" id="IPR000380">
    <property type="entry name" value="Topo_IA"/>
</dbReference>
<comment type="subunit">
    <text evidence="10">Monomer.</text>
</comment>
<keyword evidence="8 10" id="KW-0238">DNA-binding</keyword>
<dbReference type="GO" id="GO:0003917">
    <property type="term" value="F:DNA topoisomerase type I (single strand cut, ATP-independent) activity"/>
    <property type="evidence" value="ECO:0007669"/>
    <property type="project" value="UniProtKB-UniRule"/>
</dbReference>
<dbReference type="Gene3D" id="3.30.65.10">
    <property type="entry name" value="Bacterial Topoisomerase I, domain 1"/>
    <property type="match status" value="1"/>
</dbReference>
<dbReference type="InterPro" id="IPR013498">
    <property type="entry name" value="Topo_IA_Znf"/>
</dbReference>
<dbReference type="InterPro" id="IPR013497">
    <property type="entry name" value="Topo_IA_cen"/>
</dbReference>
<feature type="site" description="Interaction with DNA" evidence="10">
    <location>
        <position position="142"/>
    </location>
</feature>
<dbReference type="InterPro" id="IPR028612">
    <property type="entry name" value="Topoisom_1_IA"/>
</dbReference>
<dbReference type="InterPro" id="IPR003602">
    <property type="entry name" value="Topo_IA_DNA-bd_dom"/>
</dbReference>
<dbReference type="HAMAP" id="MF_00952">
    <property type="entry name" value="Topoisom_1_prok"/>
    <property type="match status" value="1"/>
</dbReference>
<keyword evidence="6" id="KW-0460">Magnesium</keyword>
<comment type="function">
    <text evidence="10">Releases the supercoiling and torsional tension of DNA, which is introduced during the DNA replication and transcription, by transiently cleaving and rejoining one strand of the DNA duplex. Introduces a single-strand break via transesterification at a target site in duplex DNA. The scissile phosphodiester is attacked by the catalytic tyrosine of the enzyme, resulting in the formation of a DNA-(5'-phosphotyrosyl)-enzyme intermediate and the expulsion of a 3'-OH DNA strand. The free DNA strand then undergoes passage around the unbroken strand, thus removing DNA supercoils. Finally, in the religation step, the DNA 3'-OH attacks the covalent intermediate to expel the active-site tyrosine and restore the DNA phosphodiester backbone.</text>
</comment>
<dbReference type="Pfam" id="PF01131">
    <property type="entry name" value="Topoisom_bac"/>
    <property type="match status" value="1"/>
</dbReference>
<dbReference type="GO" id="GO:0006265">
    <property type="term" value="P:DNA topological change"/>
    <property type="evidence" value="ECO:0007669"/>
    <property type="project" value="UniProtKB-UniRule"/>
</dbReference>
<comment type="catalytic activity">
    <reaction evidence="1 10">
        <text>ATP-independent breakage of single-stranded DNA, followed by passage and rejoining.</text>
        <dbReference type="EC" id="5.6.2.1"/>
    </reaction>
</comment>
<keyword evidence="4" id="KW-0863">Zinc-finger</keyword>
<dbReference type="CDD" id="cd00186">
    <property type="entry name" value="TOP1Ac"/>
    <property type="match status" value="1"/>
</dbReference>
<feature type="site" description="Interaction with DNA" evidence="10">
    <location>
        <position position="143"/>
    </location>
</feature>
<keyword evidence="5" id="KW-0862">Zinc</keyword>
<dbReference type="EC" id="5.6.2.1" evidence="10"/>
<keyword evidence="9 10" id="KW-0413">Isomerase</keyword>
<dbReference type="AlphaFoldDB" id="A0A559KJB2"/>
<dbReference type="PANTHER" id="PTHR42785">
    <property type="entry name" value="DNA TOPOISOMERASE, TYPE IA, CORE"/>
    <property type="match status" value="1"/>
</dbReference>